<keyword evidence="2" id="KW-0449">Lipoprotein</keyword>
<evidence type="ECO:0000313" key="2">
    <source>
        <dbReference type="EMBL" id="TDS14896.1"/>
    </source>
</evidence>
<name>A0A4R7D7C5_9SPHI</name>
<keyword evidence="3" id="KW-1185">Reference proteome</keyword>
<protein>
    <submittedName>
        <fullName evidence="2">Gliding motility-associated lipoprotein GldH</fullName>
    </submittedName>
</protein>
<dbReference type="EMBL" id="SNZV01000003">
    <property type="protein sequence ID" value="TDS14896.1"/>
    <property type="molecule type" value="Genomic_DNA"/>
</dbReference>
<dbReference type="InterPro" id="IPR020018">
    <property type="entry name" value="Motility-assoc_lipoprot_GldH"/>
</dbReference>
<evidence type="ECO:0000313" key="3">
    <source>
        <dbReference type="Proteomes" id="UP000294752"/>
    </source>
</evidence>
<dbReference type="Proteomes" id="UP000294752">
    <property type="component" value="Unassembled WGS sequence"/>
</dbReference>
<dbReference type="RefSeq" id="WP_133639915.1">
    <property type="nucleotide sequence ID" value="NZ_SNZV01000003.1"/>
</dbReference>
<sequence>MKDLLGRLLFLSMLLLGSACGDSALFERNESIPNRSWSYSDVPTFDFHIADAGRKYDIWVNVRHTNDYKYSNLFILLRQHGPGLKDTVQRYEIKLAEADGRWTGSSAGNLYASERLVKKDVMFPDTGHYSFAIEQNMRENPLKEIADVGLKVVEKP</sequence>
<dbReference type="Pfam" id="PF14109">
    <property type="entry name" value="GldH_lipo"/>
    <property type="match status" value="1"/>
</dbReference>
<dbReference type="PROSITE" id="PS51257">
    <property type="entry name" value="PROKAR_LIPOPROTEIN"/>
    <property type="match status" value="1"/>
</dbReference>
<evidence type="ECO:0000256" key="1">
    <source>
        <dbReference type="SAM" id="SignalP"/>
    </source>
</evidence>
<dbReference type="NCBIfam" id="TIGR03511">
    <property type="entry name" value="GldH_lipo"/>
    <property type="match status" value="1"/>
</dbReference>
<gene>
    <name evidence="2" type="ORF">B0I21_103397</name>
</gene>
<dbReference type="AlphaFoldDB" id="A0A4R7D7C5"/>
<reference evidence="2 3" key="1">
    <citation type="submission" date="2019-03" db="EMBL/GenBank/DDBJ databases">
        <title>Genomic Encyclopedia of Type Strains, Phase III (KMG-III): the genomes of soil and plant-associated and newly described type strains.</title>
        <authorList>
            <person name="Whitman W."/>
        </authorList>
    </citation>
    <scope>NUCLEOTIDE SEQUENCE [LARGE SCALE GENOMIC DNA]</scope>
    <source>
        <strain evidence="2 3">CGMCC 1.12801</strain>
    </source>
</reference>
<accession>A0A4R7D7C5</accession>
<feature type="chain" id="PRO_5020206908" evidence="1">
    <location>
        <begin position="22"/>
        <end position="156"/>
    </location>
</feature>
<proteinExistence type="predicted"/>
<dbReference type="OrthoDB" id="982482at2"/>
<keyword evidence="1" id="KW-0732">Signal</keyword>
<organism evidence="2 3">
    <name type="scientific">Sphingobacterium paludis</name>
    <dbReference type="NCBI Taxonomy" id="1476465"/>
    <lineage>
        <taxon>Bacteria</taxon>
        <taxon>Pseudomonadati</taxon>
        <taxon>Bacteroidota</taxon>
        <taxon>Sphingobacteriia</taxon>
        <taxon>Sphingobacteriales</taxon>
        <taxon>Sphingobacteriaceae</taxon>
        <taxon>Sphingobacterium</taxon>
    </lineage>
</organism>
<comment type="caution">
    <text evidence="2">The sequence shown here is derived from an EMBL/GenBank/DDBJ whole genome shotgun (WGS) entry which is preliminary data.</text>
</comment>
<feature type="signal peptide" evidence="1">
    <location>
        <begin position="1"/>
        <end position="21"/>
    </location>
</feature>